<keyword evidence="14" id="KW-1185">Reference proteome</keyword>
<comment type="function">
    <text evidence="11">Transmembrane component of the tectonic-like complex, a complex localized at the transition zone of primary cilia and acting as a barrier that prevents diffusion of transmembrane proteins between the cilia and plasma membranes. Required for ciliogenesis and sonic hedgehog/SHH signaling.</text>
</comment>
<gene>
    <name evidence="13" type="ORF">PENTCL1PPCAC_19015</name>
</gene>
<sequence>YMEQPHLQFNYRYLLLFENERGIRYATTLYNLESIPAFLPSSVSSQNLDRNGDGRPDEISLTLSVPTNISYPSTLCLFLFFDTQLDYHDIIETETALYHRLPLSSPHSLLISSPLTLHQLAPLNAAMQFPRLLINETDPTRMRSFPRDLMQTIANRPIGLQLERPIITPLSTTVIPNQFSIKLMLTVPASRIAYQTRFFELIKWAWIQYLAIAVIVYWACEGIAVYLFENRIINAVIYRMD</sequence>
<keyword evidence="5 12" id="KW-0812">Transmembrane</keyword>
<evidence type="ECO:0000256" key="1">
    <source>
        <dbReference type="ARBA" id="ARBA00004272"/>
    </source>
</evidence>
<evidence type="ECO:0000256" key="7">
    <source>
        <dbReference type="ARBA" id="ARBA00023069"/>
    </source>
</evidence>
<accession>A0AAV5TRF3</accession>
<evidence type="ECO:0000256" key="9">
    <source>
        <dbReference type="ARBA" id="ARBA00023180"/>
    </source>
</evidence>
<organism evidence="13 14">
    <name type="scientific">Pristionchus entomophagus</name>
    <dbReference type="NCBI Taxonomy" id="358040"/>
    <lineage>
        <taxon>Eukaryota</taxon>
        <taxon>Metazoa</taxon>
        <taxon>Ecdysozoa</taxon>
        <taxon>Nematoda</taxon>
        <taxon>Chromadorea</taxon>
        <taxon>Rhabditida</taxon>
        <taxon>Rhabditina</taxon>
        <taxon>Diplogasteromorpha</taxon>
        <taxon>Diplogasteroidea</taxon>
        <taxon>Neodiplogasteridae</taxon>
        <taxon>Pristionchus</taxon>
    </lineage>
</organism>
<protein>
    <recommendedName>
        <fullName evidence="3">Transmembrane protein 231</fullName>
    </recommendedName>
</protein>
<keyword evidence="4" id="KW-1003">Cell membrane</keyword>
<evidence type="ECO:0000256" key="2">
    <source>
        <dbReference type="ARBA" id="ARBA00009082"/>
    </source>
</evidence>
<dbReference type="Pfam" id="PF10149">
    <property type="entry name" value="TM231"/>
    <property type="match status" value="1"/>
</dbReference>
<evidence type="ECO:0000256" key="11">
    <source>
        <dbReference type="ARBA" id="ARBA00024803"/>
    </source>
</evidence>
<keyword evidence="9" id="KW-0325">Glycoprotein</keyword>
<evidence type="ECO:0000256" key="10">
    <source>
        <dbReference type="ARBA" id="ARBA00023273"/>
    </source>
</evidence>
<evidence type="ECO:0000256" key="4">
    <source>
        <dbReference type="ARBA" id="ARBA00022475"/>
    </source>
</evidence>
<reference evidence="13" key="1">
    <citation type="submission" date="2023-10" db="EMBL/GenBank/DDBJ databases">
        <title>Genome assembly of Pristionchus species.</title>
        <authorList>
            <person name="Yoshida K."/>
            <person name="Sommer R.J."/>
        </authorList>
    </citation>
    <scope>NUCLEOTIDE SEQUENCE</scope>
    <source>
        <strain evidence="13">RS0144</strain>
    </source>
</reference>
<dbReference type="PANTHER" id="PTHR14605:SF1">
    <property type="entry name" value="TRANSMEMBRANE PROTEIN 231"/>
    <property type="match status" value="1"/>
</dbReference>
<dbReference type="GO" id="GO:0060170">
    <property type="term" value="C:ciliary membrane"/>
    <property type="evidence" value="ECO:0007669"/>
    <property type="project" value="UniProtKB-SubCell"/>
</dbReference>
<name>A0AAV5TRF3_9BILA</name>
<dbReference type="GO" id="GO:0060271">
    <property type="term" value="P:cilium assembly"/>
    <property type="evidence" value="ECO:0007669"/>
    <property type="project" value="TreeGrafter"/>
</dbReference>
<evidence type="ECO:0000313" key="13">
    <source>
        <dbReference type="EMBL" id="GMS96840.1"/>
    </source>
</evidence>
<dbReference type="PANTHER" id="PTHR14605">
    <property type="entry name" value="CHST5 PROTEIN"/>
    <property type="match status" value="1"/>
</dbReference>
<evidence type="ECO:0000256" key="5">
    <source>
        <dbReference type="ARBA" id="ARBA00022692"/>
    </source>
</evidence>
<comment type="caution">
    <text evidence="13">The sequence shown here is derived from an EMBL/GenBank/DDBJ whole genome shotgun (WGS) entry which is preliminary data.</text>
</comment>
<evidence type="ECO:0000256" key="12">
    <source>
        <dbReference type="SAM" id="Phobius"/>
    </source>
</evidence>
<evidence type="ECO:0000256" key="6">
    <source>
        <dbReference type="ARBA" id="ARBA00022989"/>
    </source>
</evidence>
<keyword evidence="10" id="KW-0966">Cell projection</keyword>
<evidence type="ECO:0000313" key="14">
    <source>
        <dbReference type="Proteomes" id="UP001432027"/>
    </source>
</evidence>
<comment type="subcellular location">
    <subcellularLocation>
        <location evidence="1">Cell projection</location>
        <location evidence="1">Cilium membrane</location>
        <topology evidence="1">Multi-pass membrane protein</topology>
    </subcellularLocation>
</comment>
<dbReference type="GO" id="GO:0032880">
    <property type="term" value="P:regulation of protein localization"/>
    <property type="evidence" value="ECO:0007669"/>
    <property type="project" value="TreeGrafter"/>
</dbReference>
<evidence type="ECO:0000256" key="3">
    <source>
        <dbReference type="ARBA" id="ARBA00015087"/>
    </source>
</evidence>
<evidence type="ECO:0000256" key="8">
    <source>
        <dbReference type="ARBA" id="ARBA00023136"/>
    </source>
</evidence>
<dbReference type="EMBL" id="BTSX01000004">
    <property type="protein sequence ID" value="GMS96840.1"/>
    <property type="molecule type" value="Genomic_DNA"/>
</dbReference>
<dbReference type="Proteomes" id="UP001432027">
    <property type="component" value="Unassembled WGS sequence"/>
</dbReference>
<dbReference type="InterPro" id="IPR019306">
    <property type="entry name" value="TMEM231"/>
</dbReference>
<feature type="non-terminal residue" evidence="13">
    <location>
        <position position="1"/>
    </location>
</feature>
<comment type="similarity">
    <text evidence="2">Belongs to the TMEM231 family.</text>
</comment>
<dbReference type="AlphaFoldDB" id="A0AAV5TRF3"/>
<feature type="transmembrane region" description="Helical" evidence="12">
    <location>
        <begin position="206"/>
        <end position="228"/>
    </location>
</feature>
<keyword evidence="8 12" id="KW-0472">Membrane</keyword>
<dbReference type="GO" id="GO:0035869">
    <property type="term" value="C:ciliary transition zone"/>
    <property type="evidence" value="ECO:0007669"/>
    <property type="project" value="TreeGrafter"/>
</dbReference>
<keyword evidence="7" id="KW-0969">Cilium</keyword>
<keyword evidence="6 12" id="KW-1133">Transmembrane helix</keyword>
<proteinExistence type="inferred from homology"/>